<evidence type="ECO:0000313" key="1">
    <source>
        <dbReference type="EMBL" id="MBK1865364.1"/>
    </source>
</evidence>
<dbReference type="EMBL" id="JAENHL010000004">
    <property type="protein sequence ID" value="MBK1865364.1"/>
    <property type="molecule type" value="Genomic_DNA"/>
</dbReference>
<reference evidence="1" key="1">
    <citation type="submission" date="2021-01" db="EMBL/GenBank/DDBJ databases">
        <authorList>
            <person name="Sun Q."/>
        </authorList>
    </citation>
    <scope>NUCLEOTIDE SEQUENCE</scope>
    <source>
        <strain evidence="1">YIM B02566</strain>
    </source>
</reference>
<accession>A0ACC5QYC3</accession>
<gene>
    <name evidence="1" type="ORF">JHL16_03290</name>
</gene>
<organism evidence="1 2">
    <name type="scientific">Taklimakanibacter albus</name>
    <dbReference type="NCBI Taxonomy" id="2800327"/>
    <lineage>
        <taxon>Bacteria</taxon>
        <taxon>Pseudomonadati</taxon>
        <taxon>Pseudomonadota</taxon>
        <taxon>Alphaproteobacteria</taxon>
        <taxon>Hyphomicrobiales</taxon>
        <taxon>Aestuariivirgaceae</taxon>
        <taxon>Taklimakanibacter</taxon>
    </lineage>
</organism>
<keyword evidence="2" id="KW-1185">Reference proteome</keyword>
<evidence type="ECO:0000313" key="2">
    <source>
        <dbReference type="Proteomes" id="UP000616151"/>
    </source>
</evidence>
<protein>
    <submittedName>
        <fullName evidence="1">TAXI family TRAP transporter solute-binding subunit</fullName>
    </submittedName>
</protein>
<comment type="caution">
    <text evidence="1">The sequence shown here is derived from an EMBL/GenBank/DDBJ whole genome shotgun (WGS) entry which is preliminary data.</text>
</comment>
<sequence>MSQFSRRDLFALMGGAALVPMLGSAPSQAATRYIVIGTGGTGGVFYPYGGGLAKLLSEKLPEMQATAEVTGGSVDNVKLLAKGDAEIGFSTVDSAFDGFKGTDAYQDVGPQKVATLAVLYPSVFHTVASKSSGIKTIADIKGKRASVGSSGSSTESIADRVMAAAGLDPMKDVTRDNLGVAESVGALKDGKIDVFFWIGGVPTPAVKDLASTNAADITFINTGDLAGGLAEKYPGVYLPSSLKKGVYEGLAEDLPVLGVDNVLLVPEALDGALVKEILAAIFDNLAEVAQIHPVAKRLTLEAAAAKSAVPHHPAAVEFYKSRGVTAG</sequence>
<dbReference type="Proteomes" id="UP000616151">
    <property type="component" value="Unassembled WGS sequence"/>
</dbReference>
<proteinExistence type="predicted"/>
<name>A0ACC5QYC3_9HYPH</name>